<evidence type="ECO:0000259" key="2">
    <source>
        <dbReference type="Pfam" id="PF06904"/>
    </source>
</evidence>
<protein>
    <submittedName>
        <fullName evidence="3">Extensin family protein</fullName>
    </submittedName>
</protein>
<comment type="caution">
    <text evidence="3">The sequence shown here is derived from an EMBL/GenBank/DDBJ whole genome shotgun (WGS) entry which is preliminary data.</text>
</comment>
<name>A0ABT1C4X8_9HYPH</name>
<dbReference type="EMBL" id="JAMXQS010000004">
    <property type="protein sequence ID" value="MCO6049887.1"/>
    <property type="molecule type" value="Genomic_DNA"/>
</dbReference>
<feature type="signal peptide" evidence="1">
    <location>
        <begin position="1"/>
        <end position="25"/>
    </location>
</feature>
<dbReference type="InterPro" id="IPR009683">
    <property type="entry name" value="Extensin-like_C"/>
</dbReference>
<dbReference type="RefSeq" id="WP_252818070.1">
    <property type="nucleotide sequence ID" value="NZ_JAMXQS010000004.1"/>
</dbReference>
<gene>
    <name evidence="3" type="ORF">NGM99_08775</name>
</gene>
<proteinExistence type="predicted"/>
<accession>A0ABT1C4X8</accession>
<keyword evidence="4" id="KW-1185">Reference proteome</keyword>
<dbReference type="Pfam" id="PF06904">
    <property type="entry name" value="Extensin-like_C"/>
    <property type="match status" value="1"/>
</dbReference>
<dbReference type="Proteomes" id="UP001205906">
    <property type="component" value="Unassembled WGS sequence"/>
</dbReference>
<dbReference type="PROSITE" id="PS51257">
    <property type="entry name" value="PROKAR_LIPOPROTEIN"/>
    <property type="match status" value="1"/>
</dbReference>
<evidence type="ECO:0000313" key="4">
    <source>
        <dbReference type="Proteomes" id="UP001205906"/>
    </source>
</evidence>
<feature type="domain" description="Extensin-like C-terminal" evidence="2">
    <location>
        <begin position="100"/>
        <end position="274"/>
    </location>
</feature>
<reference evidence="3 4" key="1">
    <citation type="submission" date="2022-06" db="EMBL/GenBank/DDBJ databases">
        <title>Mesorhizobium sp. strain RP14 Genome sequencing and assembly.</title>
        <authorList>
            <person name="Kim I."/>
        </authorList>
    </citation>
    <scope>NUCLEOTIDE SEQUENCE [LARGE SCALE GENOMIC DNA]</scope>
    <source>
        <strain evidence="4">RP14(2022)</strain>
    </source>
</reference>
<feature type="chain" id="PRO_5047293276" evidence="1">
    <location>
        <begin position="26"/>
        <end position="274"/>
    </location>
</feature>
<sequence>MILKRMELRKLTALLALSSVLSACSTDGVLDMDGPRPTATLAPMSAPVSAPMSAPLDPAVDDEESGGFQRLVPSDPYLVGYPRMDPPASPMIQLSAEEADCRRQLEKLDVAYTPLAPIDEGGACRIDQPVKVSAIGSVEMRPAATLSCQMALAFAEWTKKELVPSARWRYFSGVRTIHQGSSYSCRKIARTSVASEHSKGNALDVMAIELNNGDKIDVKKPGFFSFRQKGLLNNVRADGCSYFTTVLGPGYNYDHRNHFHFDIKDRRNGYRACR</sequence>
<evidence type="ECO:0000313" key="3">
    <source>
        <dbReference type="EMBL" id="MCO6049887.1"/>
    </source>
</evidence>
<organism evidence="3 4">
    <name type="scientific">Mesorhizobium liriopis</name>
    <dbReference type="NCBI Taxonomy" id="2953882"/>
    <lineage>
        <taxon>Bacteria</taxon>
        <taxon>Pseudomonadati</taxon>
        <taxon>Pseudomonadota</taxon>
        <taxon>Alphaproteobacteria</taxon>
        <taxon>Hyphomicrobiales</taxon>
        <taxon>Phyllobacteriaceae</taxon>
        <taxon>Mesorhizobium</taxon>
    </lineage>
</organism>
<evidence type="ECO:0000256" key="1">
    <source>
        <dbReference type="SAM" id="SignalP"/>
    </source>
</evidence>
<keyword evidence="1" id="KW-0732">Signal</keyword>